<keyword evidence="1" id="KW-0812">Transmembrane</keyword>
<dbReference type="EMBL" id="JBAMIC010000001">
    <property type="protein sequence ID" value="KAK7115616.1"/>
    <property type="molecule type" value="Genomic_DNA"/>
</dbReference>
<keyword evidence="1" id="KW-0472">Membrane</keyword>
<dbReference type="PANTHER" id="PTHR12861">
    <property type="entry name" value="TRANSLOCON-ASSOCIATED PROTEIN, BETA SUBUNIT PRECURSOR TRAP-BETA SIGNAL SEQUENCE RECEPTOR BETA SUBUNIT"/>
    <property type="match status" value="1"/>
</dbReference>
<comment type="caution">
    <text evidence="2">The sequence shown here is derived from an EMBL/GenBank/DDBJ whole genome shotgun (WGS) entry which is preliminary data.</text>
</comment>
<evidence type="ECO:0008006" key="4">
    <source>
        <dbReference type="Google" id="ProtNLM"/>
    </source>
</evidence>
<dbReference type="PANTHER" id="PTHR12861:SF3">
    <property type="entry name" value="TRANSLOCON-ASSOCIATED PROTEIN SUBUNIT BETA"/>
    <property type="match status" value="1"/>
</dbReference>
<dbReference type="Pfam" id="PF05753">
    <property type="entry name" value="TRAP_beta"/>
    <property type="match status" value="1"/>
</dbReference>
<proteinExistence type="predicted"/>
<sequence>MSLRTPTRRAKASNLDASDVPYRYRYKAFLRPSPNSRRTSSSGYNLACPTSQRDKMKLWIAALLLAFACYLPCGAEDETEARLLVSKNILNQYLVEGKDLTVEYRIFNVGGSSALDVQLKDDSFPERDFEVVQGNLRVSWGRLAPSSNVTHAVILRPLKSGYFNFTSAEVSYLPTEGSTERQLGYSSSPGEGGIVPLKEFDRRFSPHVLDWLVFAIMTLPSLGIPFLLWFGSKTKYDTPKSKKGN</sequence>
<reference evidence="2 3" key="1">
    <citation type="submission" date="2024-02" db="EMBL/GenBank/DDBJ databases">
        <title>Chromosome-scale genome assembly of the rough periwinkle Littorina saxatilis.</title>
        <authorList>
            <person name="De Jode A."/>
            <person name="Faria R."/>
            <person name="Formenti G."/>
            <person name="Sims Y."/>
            <person name="Smith T.P."/>
            <person name="Tracey A."/>
            <person name="Wood J.M.D."/>
            <person name="Zagrodzka Z.B."/>
            <person name="Johannesson K."/>
            <person name="Butlin R.K."/>
            <person name="Leder E.H."/>
        </authorList>
    </citation>
    <scope>NUCLEOTIDE SEQUENCE [LARGE SCALE GENOMIC DNA]</scope>
    <source>
        <strain evidence="2">Snail1</strain>
        <tissue evidence="2">Muscle</tissue>
    </source>
</reference>
<protein>
    <recommendedName>
        <fullName evidence="4">Translocon-associated protein subunit beta</fullName>
    </recommendedName>
</protein>
<evidence type="ECO:0000313" key="3">
    <source>
        <dbReference type="Proteomes" id="UP001374579"/>
    </source>
</evidence>
<name>A0AAN9BZH7_9CAEN</name>
<keyword evidence="1" id="KW-1133">Transmembrane helix</keyword>
<organism evidence="2 3">
    <name type="scientific">Littorina saxatilis</name>
    <dbReference type="NCBI Taxonomy" id="31220"/>
    <lineage>
        <taxon>Eukaryota</taxon>
        <taxon>Metazoa</taxon>
        <taxon>Spiralia</taxon>
        <taxon>Lophotrochozoa</taxon>
        <taxon>Mollusca</taxon>
        <taxon>Gastropoda</taxon>
        <taxon>Caenogastropoda</taxon>
        <taxon>Littorinimorpha</taxon>
        <taxon>Littorinoidea</taxon>
        <taxon>Littorinidae</taxon>
        <taxon>Littorina</taxon>
    </lineage>
</organism>
<dbReference type="AlphaFoldDB" id="A0AAN9BZH7"/>
<keyword evidence="3" id="KW-1185">Reference proteome</keyword>
<evidence type="ECO:0000256" key="1">
    <source>
        <dbReference type="SAM" id="Phobius"/>
    </source>
</evidence>
<gene>
    <name evidence="2" type="ORF">V1264_001453</name>
</gene>
<dbReference type="Proteomes" id="UP001374579">
    <property type="component" value="Unassembled WGS sequence"/>
</dbReference>
<accession>A0AAN9BZH7</accession>
<dbReference type="GO" id="GO:0005783">
    <property type="term" value="C:endoplasmic reticulum"/>
    <property type="evidence" value="ECO:0007669"/>
    <property type="project" value="TreeGrafter"/>
</dbReference>
<feature type="transmembrane region" description="Helical" evidence="1">
    <location>
        <begin position="208"/>
        <end position="230"/>
    </location>
</feature>
<evidence type="ECO:0000313" key="2">
    <source>
        <dbReference type="EMBL" id="KAK7115616.1"/>
    </source>
</evidence>